<dbReference type="AlphaFoldDB" id="A0A7H9B8Y4"/>
<protein>
    <recommendedName>
        <fullName evidence="2">Protein kinase domain-containing protein</fullName>
    </recommendedName>
</protein>
<dbReference type="InterPro" id="IPR051177">
    <property type="entry name" value="CIK-Related_Protein"/>
</dbReference>
<dbReference type="InterPro" id="IPR011009">
    <property type="entry name" value="Kinase-like_dom_sf"/>
</dbReference>
<gene>
    <name evidence="3" type="ORF">HG535_0H04040</name>
</gene>
<dbReference type="SUPFAM" id="SSF48371">
    <property type="entry name" value="ARM repeat"/>
    <property type="match status" value="1"/>
</dbReference>
<evidence type="ECO:0000256" key="1">
    <source>
        <dbReference type="SAM" id="MobiDB-lite"/>
    </source>
</evidence>
<dbReference type="InterPro" id="IPR016024">
    <property type="entry name" value="ARM-type_fold"/>
</dbReference>
<keyword evidence="4" id="KW-1185">Reference proteome</keyword>
<dbReference type="GO" id="GO:0005524">
    <property type="term" value="F:ATP binding"/>
    <property type="evidence" value="ECO:0007669"/>
    <property type="project" value="InterPro"/>
</dbReference>
<dbReference type="EMBL" id="CP058611">
    <property type="protein sequence ID" value="QLG75077.1"/>
    <property type="molecule type" value="Genomic_DNA"/>
</dbReference>
<dbReference type="PROSITE" id="PS50011">
    <property type="entry name" value="PROTEIN_KINASE_DOM"/>
    <property type="match status" value="1"/>
</dbReference>
<proteinExistence type="predicted"/>
<feature type="region of interest" description="Disordered" evidence="1">
    <location>
        <begin position="646"/>
        <end position="806"/>
    </location>
</feature>
<dbReference type="SUPFAM" id="SSF56112">
    <property type="entry name" value="Protein kinase-like (PK-like)"/>
    <property type="match status" value="1"/>
</dbReference>
<dbReference type="Gene3D" id="1.10.510.10">
    <property type="entry name" value="Transferase(Phosphotransferase) domain 1"/>
    <property type="match status" value="1"/>
</dbReference>
<accession>A0A7H9B8Y4</accession>
<dbReference type="KEGG" id="zmk:HG535_0H04040"/>
<dbReference type="SMART" id="SM00220">
    <property type="entry name" value="S_TKc"/>
    <property type="match status" value="1"/>
</dbReference>
<dbReference type="PANTHER" id="PTHR12984">
    <property type="entry name" value="SCY1-RELATED S/T PROTEIN KINASE-LIKE"/>
    <property type="match status" value="1"/>
</dbReference>
<organism evidence="3 4">
    <name type="scientific">Zygotorulaspora mrakii</name>
    <name type="common">Zygosaccharomyces mrakii</name>
    <dbReference type="NCBI Taxonomy" id="42260"/>
    <lineage>
        <taxon>Eukaryota</taxon>
        <taxon>Fungi</taxon>
        <taxon>Dikarya</taxon>
        <taxon>Ascomycota</taxon>
        <taxon>Saccharomycotina</taxon>
        <taxon>Saccharomycetes</taxon>
        <taxon>Saccharomycetales</taxon>
        <taxon>Saccharomycetaceae</taxon>
        <taxon>Zygotorulaspora</taxon>
    </lineage>
</organism>
<dbReference type="RefSeq" id="XP_037146802.1">
    <property type="nucleotide sequence ID" value="XM_037290907.1"/>
</dbReference>
<dbReference type="GeneID" id="59238880"/>
<sequence length="806" mass="91015">MFFWSSKSGISSKYSLSSSPTFVAEPWSVFTGRPKSSSTSTRTSKVSVFVFDKKRFENYLLTYGIIRSKNSSADKTLIQEAYEILRKQVSNLAKLKHPNILGLIEPLEEHSKNFMFVTEYVTGSLESAFGHKDEETNFFKGHVSEEIVIQRGILEIVQALDFIHNRASSVHLGIEPRTIFINENLDWKVSGLGHLLKLPQGTMTSEYYLPQYDPRIPSFVHLELNYTAPEIVLDNTLSFKNDYFSLGSLIYMLYTGKDLLNTENSATQYKEEYSKFERKLGSMSWNNVFSKLPTEVRHCIPQLMNRDIYSRYDNISDFLQTQFFQDPLLKTLNFLDDLTTKTNEEKLVFLKGLVELLPKFPVSILQRKFLTVLLDLLGHFCKPNSVDSACISVNVELLIKIGATVSQLTFQERILPVLTNNSDFEIILKNTTLTLIENLDILKEKIKKDEFLETIAKPLLTYVFKDMNSKQDIIAQEQLLGKLNIISELFDFLTTKNFLMPLLNDLFTKTVSLTVKAACVSAFQLLIENKNVDPDIICEDILPLFRSMKTRESRIMVQSLRFFEAVPQIVKQENLLVEQLLPLLWTYSLATSLQVDQYKLYCAVINRLSTEIQRNHLQKMPKTDAKTSLEGTNGFKNLIEPKAVKKEDLDSKEASRVGVPAIQPRKKHAQIPSRTIAQKSPSRQTLESNTTRSARGVQRNQITPAPTQKQASLQKSDDDDFDDFVSASNTPPATRPQVVGYGTERSTTKSGGNTKGNTALKTPTSTSSLSSTSSLPPGFSVSLKPNRKITPPGSQDRGASGFPALI</sequence>
<name>A0A7H9B8Y4_ZYGMR</name>
<dbReference type="CDD" id="cd14011">
    <property type="entry name" value="PK_SCY1_like"/>
    <property type="match status" value="1"/>
</dbReference>
<evidence type="ECO:0000313" key="3">
    <source>
        <dbReference type="EMBL" id="QLG75077.1"/>
    </source>
</evidence>
<feature type="compositionally biased region" description="Basic and acidic residues" evidence="1">
    <location>
        <begin position="646"/>
        <end position="655"/>
    </location>
</feature>
<dbReference type="OrthoDB" id="79687at2759"/>
<dbReference type="InterPro" id="IPR000719">
    <property type="entry name" value="Prot_kinase_dom"/>
</dbReference>
<feature type="domain" description="Protein kinase" evidence="2">
    <location>
        <begin position="1"/>
        <end position="324"/>
    </location>
</feature>
<dbReference type="Pfam" id="PF00069">
    <property type="entry name" value="Pkinase"/>
    <property type="match status" value="1"/>
</dbReference>
<reference evidence="3 4" key="1">
    <citation type="submission" date="2020-07" db="EMBL/GenBank/DDBJ databases">
        <title>The yeast mating-type switching endonuclease HO is a domesticated member of an unorthodox homing genetic element family.</title>
        <authorList>
            <person name="Coughlan A.Y."/>
            <person name="Lombardi L."/>
            <person name="Braun-Galleani S."/>
            <person name="Martos A.R."/>
            <person name="Galeote V."/>
            <person name="Bigey F."/>
            <person name="Dequin S."/>
            <person name="Byrne K.P."/>
            <person name="Wolfe K.H."/>
        </authorList>
    </citation>
    <scope>NUCLEOTIDE SEQUENCE [LARGE SCALE GENOMIC DNA]</scope>
    <source>
        <strain evidence="3 4">NRRL Y-6702</strain>
    </source>
</reference>
<feature type="compositionally biased region" description="Low complexity" evidence="1">
    <location>
        <begin position="748"/>
        <end position="777"/>
    </location>
</feature>
<dbReference type="InterPro" id="IPR011989">
    <property type="entry name" value="ARM-like"/>
</dbReference>
<dbReference type="PANTHER" id="PTHR12984:SF6">
    <property type="entry name" value="SCY1-LIKE PROTEIN 2"/>
    <property type="match status" value="1"/>
</dbReference>
<evidence type="ECO:0000259" key="2">
    <source>
        <dbReference type="PROSITE" id="PS50011"/>
    </source>
</evidence>
<feature type="compositionally biased region" description="Polar residues" evidence="1">
    <location>
        <begin position="672"/>
        <end position="714"/>
    </location>
</feature>
<evidence type="ECO:0000313" key="4">
    <source>
        <dbReference type="Proteomes" id="UP000509704"/>
    </source>
</evidence>
<dbReference type="Gene3D" id="3.30.200.20">
    <property type="entry name" value="Phosphorylase Kinase, domain 1"/>
    <property type="match status" value="1"/>
</dbReference>
<dbReference type="GO" id="GO:0004672">
    <property type="term" value="F:protein kinase activity"/>
    <property type="evidence" value="ECO:0007669"/>
    <property type="project" value="InterPro"/>
</dbReference>
<dbReference type="Gene3D" id="1.25.10.10">
    <property type="entry name" value="Leucine-rich Repeat Variant"/>
    <property type="match status" value="1"/>
</dbReference>
<dbReference type="Proteomes" id="UP000509704">
    <property type="component" value="Chromosome 8"/>
</dbReference>